<sequence>MAAGPTPLHPAVQFLKDNAVVIGLVLIVAISVAVFAFLQSGQKTEPPAEVKPTVQATAALETAAPTAPASPAAGPGSAPAPTSSPVASAGAQTATGGSPAPTATPRVIGTGPQSVTAKDWKPFASKFAAAWADTAGGKEEWLKRLKPLVSPDLYSGLEVTDIRAVPSDTFDSVSLAEESAGAKTFHAYFKNGGALFDGRVQVQPDGSWLVDQLAPPSK</sequence>
<geneLocation type="plasmid" evidence="3 4">
    <name>pACHL01</name>
</geneLocation>
<keyword evidence="2" id="KW-0812">Transmembrane</keyword>
<evidence type="ECO:0000313" key="4">
    <source>
        <dbReference type="Proteomes" id="UP000002505"/>
    </source>
</evidence>
<accession>B8HIX9</accession>
<name>B8HIX9_PSECP</name>
<dbReference type="EMBL" id="CP001342">
    <property type="protein sequence ID" value="ACL42376.1"/>
    <property type="molecule type" value="Genomic_DNA"/>
</dbReference>
<keyword evidence="2" id="KW-0472">Membrane</keyword>
<proteinExistence type="predicted"/>
<dbReference type="KEGG" id="ach:Achl_4425"/>
<organism evidence="3 4">
    <name type="scientific">Pseudarthrobacter chlorophenolicus (strain ATCC 700700 / DSM 12829 / CIP 107037 / JCM 12360 / KCTC 9906 / NCIMB 13794 / A6)</name>
    <name type="common">Arthrobacter chlorophenolicus</name>
    <dbReference type="NCBI Taxonomy" id="452863"/>
    <lineage>
        <taxon>Bacteria</taxon>
        <taxon>Bacillati</taxon>
        <taxon>Actinomycetota</taxon>
        <taxon>Actinomycetes</taxon>
        <taxon>Micrococcales</taxon>
        <taxon>Micrococcaceae</taxon>
        <taxon>Pseudarthrobacter</taxon>
    </lineage>
</organism>
<dbReference type="OrthoDB" id="5151278at2"/>
<feature type="transmembrane region" description="Helical" evidence="2">
    <location>
        <begin position="20"/>
        <end position="38"/>
    </location>
</feature>
<dbReference type="RefSeq" id="WP_012623393.1">
    <property type="nucleotide sequence ID" value="NC_011879.1"/>
</dbReference>
<protein>
    <submittedName>
        <fullName evidence="3">Uncharacterized protein</fullName>
    </submittedName>
</protein>
<evidence type="ECO:0000313" key="3">
    <source>
        <dbReference type="EMBL" id="ACL42376.1"/>
    </source>
</evidence>
<dbReference type="Proteomes" id="UP000002505">
    <property type="component" value="Plasmid pACHL01"/>
</dbReference>
<evidence type="ECO:0000256" key="1">
    <source>
        <dbReference type="SAM" id="MobiDB-lite"/>
    </source>
</evidence>
<gene>
    <name evidence="3" type="ordered locus">Achl_4425</name>
</gene>
<dbReference type="HOGENOM" id="CLU_1264773_0_0_11"/>
<keyword evidence="2" id="KW-1133">Transmembrane helix</keyword>
<feature type="compositionally biased region" description="Low complexity" evidence="1">
    <location>
        <begin position="63"/>
        <end position="105"/>
    </location>
</feature>
<feature type="region of interest" description="Disordered" evidence="1">
    <location>
        <begin position="63"/>
        <end position="115"/>
    </location>
</feature>
<evidence type="ECO:0000256" key="2">
    <source>
        <dbReference type="SAM" id="Phobius"/>
    </source>
</evidence>
<keyword evidence="3" id="KW-0614">Plasmid</keyword>
<reference evidence="3" key="1">
    <citation type="submission" date="2009-01" db="EMBL/GenBank/DDBJ databases">
        <title>Complete sequence of plasmid1 of Arthrobacter chlorophenolicus A6.</title>
        <authorList>
            <consortium name="US DOE Joint Genome Institute"/>
            <person name="Lucas S."/>
            <person name="Copeland A."/>
            <person name="Lapidus A."/>
            <person name="Glavina del Rio T."/>
            <person name="Tice H."/>
            <person name="Bruce D."/>
            <person name="Goodwin L."/>
            <person name="Pitluck S."/>
            <person name="Goltsman E."/>
            <person name="Clum A."/>
            <person name="Larimer F."/>
            <person name="Land M."/>
            <person name="Hauser L."/>
            <person name="Kyrpides N."/>
            <person name="Mikhailova N."/>
            <person name="Jansson J."/>
            <person name="Richardson P."/>
        </authorList>
    </citation>
    <scope>NUCLEOTIDE SEQUENCE [LARGE SCALE GENOMIC DNA]</scope>
    <source>
        <strain evidence="3">A6</strain>
        <plasmid evidence="3">pACHL01</plasmid>
    </source>
</reference>
<dbReference type="AlphaFoldDB" id="B8HIX9"/>
<keyword evidence="4" id="KW-1185">Reference proteome</keyword>